<proteinExistence type="inferred from homology"/>
<comment type="subcellular location">
    <subcellularLocation>
        <location evidence="1">Cell membrane</location>
        <topology evidence="1">Single-pass membrane protein</topology>
    </subcellularLocation>
    <subcellularLocation>
        <location evidence="2">Endoplasmic reticulum</location>
    </subcellularLocation>
</comment>
<dbReference type="Pfam" id="PF03007">
    <property type="entry name" value="WS_DGAT_cat"/>
    <property type="match status" value="1"/>
</dbReference>
<sequence length="483" mass="54806">MAHHIQGLKKIKTRKENFHEEEEEPLSPFGAIFHNAMIDSYVLIIVGLKKSVHVPSMKRGLQPTLSKHERFSSIVMKSKNGNEKWVPKEFCIDDHIIVVEISNLSRDSSDFVEKYTATLATAPPLDPSIPLWQIHVLNYRSAEAEASVVFRIHHCIGDCVSLMSLFLDCTRKQSQPESMPTIRTIQKEKKIPKWSLRAILEAIWTLVFSLWCTALNLLHALATMLWMKDDKMVRGPQGVGSHPRRLAHVTVDLEDIATVKRAIHGTVNDVVTGMLSAGFLQYFSRLYVKDGENWRTPRIRALVPVNIRSSRGLHKMEEMIKNGKEARWGNAFGMWILPIEVKEQHQFLDYCTVAKAYLYQKKASWEAQFIYFFMDVLLWLFGWQAPTLLTQRSLTNTTLVFSNVLGPVEQVQFLGNPVSHIVTTVSGLPQDLVVHFQSYAGKAKLIAMAAEDLFPDVDQLCSDCAHALSLMKQEALLESLVKG</sequence>
<comment type="similarity">
    <text evidence="8">In the N-terminal section; belongs to the long-chain O-acyltransferase family.</text>
</comment>
<comment type="pathway">
    <text evidence="3">Glycerolipid metabolism; triacylglycerol biosynthesis.</text>
</comment>
<evidence type="ECO:0000256" key="2">
    <source>
        <dbReference type="ARBA" id="ARBA00004240"/>
    </source>
</evidence>
<dbReference type="PANTHER" id="PTHR31650:SF1">
    <property type="entry name" value="WAX ESTER SYNTHASE_DIACYLGLYCEROL ACYLTRANSFERASE 4-RELATED"/>
    <property type="match status" value="1"/>
</dbReference>
<evidence type="ECO:0000256" key="6">
    <source>
        <dbReference type="ARBA" id="ARBA00022824"/>
    </source>
</evidence>
<keyword evidence="7" id="KW-0012">Acyltransferase</keyword>
<dbReference type="EMBL" id="JAHRHJ020000002">
    <property type="protein sequence ID" value="KAH9324705.1"/>
    <property type="molecule type" value="Genomic_DNA"/>
</dbReference>
<name>A0AA38GQE3_TAXCH</name>
<evidence type="ECO:0000256" key="5">
    <source>
        <dbReference type="ARBA" id="ARBA00022679"/>
    </source>
</evidence>
<evidence type="ECO:0000256" key="7">
    <source>
        <dbReference type="ARBA" id="ARBA00023315"/>
    </source>
</evidence>
<dbReference type="GO" id="GO:0004144">
    <property type="term" value="F:diacylglycerol O-acyltransferase activity"/>
    <property type="evidence" value="ECO:0007669"/>
    <property type="project" value="UniProtKB-EC"/>
</dbReference>
<comment type="caution">
    <text evidence="13">The sequence shown here is derived from an EMBL/GenBank/DDBJ whole genome shotgun (WGS) entry which is preliminary data.</text>
</comment>
<dbReference type="GO" id="GO:0005886">
    <property type="term" value="C:plasma membrane"/>
    <property type="evidence" value="ECO:0007669"/>
    <property type="project" value="UniProtKB-SubCell"/>
</dbReference>
<dbReference type="OMA" id="MIHVISY"/>
<feature type="domain" description="O-acyltransferase WSD1-like N-terminal" evidence="11">
    <location>
        <begin position="79"/>
        <end position="271"/>
    </location>
</feature>
<evidence type="ECO:0000256" key="8">
    <source>
        <dbReference type="ARBA" id="ARBA00024360"/>
    </source>
</evidence>
<dbReference type="GO" id="GO:0047196">
    <property type="term" value="F:long-chain-alcohol O-fatty-acyltransferase activity"/>
    <property type="evidence" value="ECO:0007669"/>
    <property type="project" value="UniProtKB-EC"/>
</dbReference>
<evidence type="ECO:0000256" key="10">
    <source>
        <dbReference type="ARBA" id="ARBA00048109"/>
    </source>
</evidence>
<dbReference type="InterPro" id="IPR004255">
    <property type="entry name" value="O-acyltransferase_WSD1_N"/>
</dbReference>
<organism evidence="13 14">
    <name type="scientific">Taxus chinensis</name>
    <name type="common">Chinese yew</name>
    <name type="synonym">Taxus wallichiana var. chinensis</name>
    <dbReference type="NCBI Taxonomy" id="29808"/>
    <lineage>
        <taxon>Eukaryota</taxon>
        <taxon>Viridiplantae</taxon>
        <taxon>Streptophyta</taxon>
        <taxon>Embryophyta</taxon>
        <taxon>Tracheophyta</taxon>
        <taxon>Spermatophyta</taxon>
        <taxon>Pinopsida</taxon>
        <taxon>Pinidae</taxon>
        <taxon>Conifers II</taxon>
        <taxon>Cupressales</taxon>
        <taxon>Taxaceae</taxon>
        <taxon>Taxus</taxon>
    </lineage>
</organism>
<dbReference type="GO" id="GO:0005789">
    <property type="term" value="C:endoplasmic reticulum membrane"/>
    <property type="evidence" value="ECO:0007669"/>
    <property type="project" value="UniProtKB-SubCell"/>
</dbReference>
<dbReference type="Proteomes" id="UP000824469">
    <property type="component" value="Unassembled WGS sequence"/>
</dbReference>
<dbReference type="AlphaFoldDB" id="A0AA38GQE3"/>
<comment type="pathway">
    <text evidence="4">Lipid metabolism.</text>
</comment>
<reference evidence="13 14" key="1">
    <citation type="journal article" date="2021" name="Nat. Plants">
        <title>The Taxus genome provides insights into paclitaxel biosynthesis.</title>
        <authorList>
            <person name="Xiong X."/>
            <person name="Gou J."/>
            <person name="Liao Q."/>
            <person name="Li Y."/>
            <person name="Zhou Q."/>
            <person name="Bi G."/>
            <person name="Li C."/>
            <person name="Du R."/>
            <person name="Wang X."/>
            <person name="Sun T."/>
            <person name="Guo L."/>
            <person name="Liang H."/>
            <person name="Lu P."/>
            <person name="Wu Y."/>
            <person name="Zhang Z."/>
            <person name="Ro D.K."/>
            <person name="Shang Y."/>
            <person name="Huang S."/>
            <person name="Yan J."/>
        </authorList>
    </citation>
    <scope>NUCLEOTIDE SEQUENCE [LARGE SCALE GENOMIC DNA]</scope>
    <source>
        <strain evidence="13">Ta-2019</strain>
    </source>
</reference>
<evidence type="ECO:0000259" key="11">
    <source>
        <dbReference type="Pfam" id="PF03007"/>
    </source>
</evidence>
<evidence type="ECO:0000256" key="3">
    <source>
        <dbReference type="ARBA" id="ARBA00004771"/>
    </source>
</evidence>
<evidence type="ECO:0008006" key="15">
    <source>
        <dbReference type="Google" id="ProtNLM"/>
    </source>
</evidence>
<dbReference type="SUPFAM" id="SSF52777">
    <property type="entry name" value="CoA-dependent acyltransferases"/>
    <property type="match status" value="1"/>
</dbReference>
<dbReference type="GO" id="GO:0019432">
    <property type="term" value="P:triglyceride biosynthetic process"/>
    <property type="evidence" value="ECO:0007669"/>
    <property type="project" value="TreeGrafter"/>
</dbReference>
<dbReference type="InterPro" id="IPR045034">
    <property type="entry name" value="O-acyltransferase_WSD1-like"/>
</dbReference>
<comment type="catalytic activity">
    <reaction evidence="9">
        <text>a long chain fatty alcohol + a fatty acyl-CoA = a long-chain alcohol wax ester + CoA</text>
        <dbReference type="Rhea" id="RHEA:38443"/>
        <dbReference type="ChEBI" id="CHEBI:17135"/>
        <dbReference type="ChEBI" id="CHEBI:57287"/>
        <dbReference type="ChEBI" id="CHEBI:77636"/>
        <dbReference type="ChEBI" id="CHEBI:235323"/>
        <dbReference type="EC" id="2.3.1.75"/>
    </reaction>
</comment>
<keyword evidence="14" id="KW-1185">Reference proteome</keyword>
<evidence type="ECO:0000256" key="9">
    <source>
        <dbReference type="ARBA" id="ARBA00047604"/>
    </source>
</evidence>
<dbReference type="Pfam" id="PF06974">
    <property type="entry name" value="WS_DGAT_C"/>
    <property type="match status" value="1"/>
</dbReference>
<gene>
    <name evidence="13" type="ORF">KI387_004883</name>
</gene>
<evidence type="ECO:0000259" key="12">
    <source>
        <dbReference type="Pfam" id="PF06974"/>
    </source>
</evidence>
<feature type="domain" description="O-acyltransferase WSD1 C-terminal" evidence="12">
    <location>
        <begin position="328"/>
        <end position="472"/>
    </location>
</feature>
<evidence type="ECO:0000313" key="14">
    <source>
        <dbReference type="Proteomes" id="UP000824469"/>
    </source>
</evidence>
<evidence type="ECO:0000256" key="4">
    <source>
        <dbReference type="ARBA" id="ARBA00005189"/>
    </source>
</evidence>
<protein>
    <recommendedName>
        <fullName evidence="15">Diacylglycerol O-acyltransferase</fullName>
    </recommendedName>
</protein>
<keyword evidence="6" id="KW-0256">Endoplasmic reticulum</keyword>
<keyword evidence="5" id="KW-0808">Transferase</keyword>
<accession>A0AA38GQE3</accession>
<dbReference type="PANTHER" id="PTHR31650">
    <property type="entry name" value="O-ACYLTRANSFERASE (WSD1-LIKE) FAMILY PROTEIN"/>
    <property type="match status" value="1"/>
</dbReference>
<comment type="catalytic activity">
    <reaction evidence="10">
        <text>an acyl-CoA + a 1,2-diacyl-sn-glycerol = a triacyl-sn-glycerol + CoA</text>
        <dbReference type="Rhea" id="RHEA:10868"/>
        <dbReference type="ChEBI" id="CHEBI:17815"/>
        <dbReference type="ChEBI" id="CHEBI:57287"/>
        <dbReference type="ChEBI" id="CHEBI:58342"/>
        <dbReference type="ChEBI" id="CHEBI:64615"/>
        <dbReference type="EC" id="2.3.1.20"/>
    </reaction>
</comment>
<evidence type="ECO:0000256" key="1">
    <source>
        <dbReference type="ARBA" id="ARBA00004162"/>
    </source>
</evidence>
<evidence type="ECO:0000313" key="13">
    <source>
        <dbReference type="EMBL" id="KAH9324705.1"/>
    </source>
</evidence>
<dbReference type="InterPro" id="IPR009721">
    <property type="entry name" value="O-acyltransferase_WSD1_C"/>
</dbReference>